<feature type="signal peptide" evidence="5">
    <location>
        <begin position="1"/>
        <end position="39"/>
    </location>
</feature>
<dbReference type="SUPFAM" id="SSF53474">
    <property type="entry name" value="alpha/beta-Hydrolases"/>
    <property type="match status" value="1"/>
</dbReference>
<evidence type="ECO:0000256" key="1">
    <source>
        <dbReference type="ARBA" id="ARBA00007534"/>
    </source>
</evidence>
<evidence type="ECO:0000256" key="3">
    <source>
        <dbReference type="ARBA" id="ARBA00022801"/>
    </source>
</evidence>
<comment type="similarity">
    <text evidence="1">Belongs to the cutinase family.</text>
</comment>
<dbReference type="InterPro" id="IPR000675">
    <property type="entry name" value="Cutinase/axe"/>
</dbReference>
<organism evidence="6 7">
    <name type="scientific">Nocardia jiangxiensis</name>
    <dbReference type="NCBI Taxonomy" id="282685"/>
    <lineage>
        <taxon>Bacteria</taxon>
        <taxon>Bacillati</taxon>
        <taxon>Actinomycetota</taxon>
        <taxon>Actinomycetes</taxon>
        <taxon>Mycobacteriales</taxon>
        <taxon>Nocardiaceae</taxon>
        <taxon>Nocardia</taxon>
    </lineage>
</organism>
<protein>
    <submittedName>
        <fullName evidence="6">Cutinase family protein</fullName>
    </submittedName>
</protein>
<evidence type="ECO:0000313" key="7">
    <source>
        <dbReference type="Proteomes" id="UP001601992"/>
    </source>
</evidence>
<dbReference type="EMBL" id="JBIAQY010000001">
    <property type="protein sequence ID" value="MFF3566864.1"/>
    <property type="molecule type" value="Genomic_DNA"/>
</dbReference>
<reference evidence="6 7" key="1">
    <citation type="submission" date="2024-10" db="EMBL/GenBank/DDBJ databases">
        <title>The Natural Products Discovery Center: Release of the First 8490 Sequenced Strains for Exploring Actinobacteria Biosynthetic Diversity.</title>
        <authorList>
            <person name="Kalkreuter E."/>
            <person name="Kautsar S.A."/>
            <person name="Yang D."/>
            <person name="Bader C.D."/>
            <person name="Teijaro C.N."/>
            <person name="Fluegel L."/>
            <person name="Davis C.M."/>
            <person name="Simpson J.R."/>
            <person name="Lauterbach L."/>
            <person name="Steele A.D."/>
            <person name="Gui C."/>
            <person name="Meng S."/>
            <person name="Li G."/>
            <person name="Viehrig K."/>
            <person name="Ye F."/>
            <person name="Su P."/>
            <person name="Kiefer A.F."/>
            <person name="Nichols A."/>
            <person name="Cepeda A.J."/>
            <person name="Yan W."/>
            <person name="Fan B."/>
            <person name="Jiang Y."/>
            <person name="Adhikari A."/>
            <person name="Zheng C.-J."/>
            <person name="Schuster L."/>
            <person name="Cowan T.M."/>
            <person name="Smanski M.J."/>
            <person name="Chevrette M.G."/>
            <person name="De Carvalho L.P.S."/>
            <person name="Shen B."/>
        </authorList>
    </citation>
    <scope>NUCLEOTIDE SEQUENCE [LARGE SCALE GENOMIC DNA]</scope>
    <source>
        <strain evidence="6 7">NPDC002593</strain>
    </source>
</reference>
<keyword evidence="3" id="KW-0378">Hydrolase</keyword>
<dbReference type="PANTHER" id="PTHR33630">
    <property type="entry name" value="CUTINASE RV1984C-RELATED-RELATED"/>
    <property type="match status" value="1"/>
</dbReference>
<accession>A0ABW6RTJ4</accession>
<dbReference type="RefSeq" id="WP_387402538.1">
    <property type="nucleotide sequence ID" value="NZ_JBIAQY010000001.1"/>
</dbReference>
<dbReference type="PANTHER" id="PTHR33630:SF9">
    <property type="entry name" value="CUTINASE 4"/>
    <property type="match status" value="1"/>
</dbReference>
<dbReference type="Gene3D" id="3.40.50.1820">
    <property type="entry name" value="alpha/beta hydrolase"/>
    <property type="match status" value="1"/>
</dbReference>
<evidence type="ECO:0000256" key="4">
    <source>
        <dbReference type="ARBA" id="ARBA00023157"/>
    </source>
</evidence>
<keyword evidence="4" id="KW-1015">Disulfide bond</keyword>
<keyword evidence="7" id="KW-1185">Reference proteome</keyword>
<feature type="chain" id="PRO_5045930582" evidence="5">
    <location>
        <begin position="40"/>
        <end position="423"/>
    </location>
</feature>
<evidence type="ECO:0000313" key="6">
    <source>
        <dbReference type="EMBL" id="MFF3566864.1"/>
    </source>
</evidence>
<name>A0ABW6RTJ4_9NOCA</name>
<dbReference type="InterPro" id="IPR029058">
    <property type="entry name" value="AB_hydrolase_fold"/>
</dbReference>
<keyword evidence="2" id="KW-0719">Serine esterase</keyword>
<proteinExistence type="inferred from homology"/>
<evidence type="ECO:0000256" key="2">
    <source>
        <dbReference type="ARBA" id="ARBA00022487"/>
    </source>
</evidence>
<comment type="caution">
    <text evidence="6">The sequence shown here is derived from an EMBL/GenBank/DDBJ whole genome shotgun (WGS) entry which is preliminary data.</text>
</comment>
<dbReference type="Proteomes" id="UP001601992">
    <property type="component" value="Unassembled WGS sequence"/>
</dbReference>
<keyword evidence="5" id="KW-0732">Signal</keyword>
<dbReference type="Pfam" id="PF01083">
    <property type="entry name" value="Cutinase"/>
    <property type="match status" value="1"/>
</dbReference>
<dbReference type="SMART" id="SM01110">
    <property type="entry name" value="Cutinase"/>
    <property type="match status" value="1"/>
</dbReference>
<gene>
    <name evidence="6" type="ORF">ACFYXQ_03685</name>
</gene>
<sequence>MDVVVTPSPHAHSRRARTAATLLAGLTLSALGVSGPAAASPLAVDPGCPVLWVLAVQGTGQSSPAASRTADTGVLGALLGPVVTAVPNLVQRTYIPYPAGFGGLPGAGGGPESYTASVTDAISELRTDAGRIIARCPGTELAAIGYSQGAQAVSQFAREVGAGRGPVPADKVAAVALYADPERTAGSPVFPGRPGQVVPDGAPGTISGAVSAVRITAPPAPGSGIAADNATYGALTGRVADICDDRDLACAAPTRAALLRVGAEVAAQADLSNPLAAVASLQRVLLVALGNAWNTVVLNDFDVGPAAVDYRPRAPLSRRLIDAADPRIPAPTPDLIRAAGDRWGQITATLTAHPTELPKLAAQLAGAWGQLVADDADLANPAVWARFATTVTAHDGYAATGQLASGIAWLVAVAHDLAQGGHR</sequence>
<evidence type="ECO:0000256" key="5">
    <source>
        <dbReference type="SAM" id="SignalP"/>
    </source>
</evidence>